<keyword evidence="3" id="KW-1185">Reference proteome</keyword>
<name>A0A518D286_9BACT</name>
<keyword evidence="1" id="KW-1133">Transmembrane helix</keyword>
<dbReference type="RefSeq" id="WP_145189205.1">
    <property type="nucleotide sequence ID" value="NZ_CP036290.1"/>
</dbReference>
<reference evidence="2 3" key="1">
    <citation type="submission" date="2019-02" db="EMBL/GenBank/DDBJ databases">
        <title>Deep-cultivation of Planctomycetes and their phenomic and genomic characterization uncovers novel biology.</title>
        <authorList>
            <person name="Wiegand S."/>
            <person name="Jogler M."/>
            <person name="Boedeker C."/>
            <person name="Pinto D."/>
            <person name="Vollmers J."/>
            <person name="Rivas-Marin E."/>
            <person name="Kohn T."/>
            <person name="Peeters S.H."/>
            <person name="Heuer A."/>
            <person name="Rast P."/>
            <person name="Oberbeckmann S."/>
            <person name="Bunk B."/>
            <person name="Jeske O."/>
            <person name="Meyerdierks A."/>
            <person name="Storesund J.E."/>
            <person name="Kallscheuer N."/>
            <person name="Luecker S."/>
            <person name="Lage O.M."/>
            <person name="Pohl T."/>
            <person name="Merkel B.J."/>
            <person name="Hornburger P."/>
            <person name="Mueller R.-W."/>
            <person name="Bruemmer F."/>
            <person name="Labrenz M."/>
            <person name="Spormann A.M."/>
            <person name="Op den Camp H."/>
            <person name="Overmann J."/>
            <person name="Amann R."/>
            <person name="Jetten M.S.M."/>
            <person name="Mascher T."/>
            <person name="Medema M.H."/>
            <person name="Devos D.P."/>
            <person name="Kaster A.-K."/>
            <person name="Ovreas L."/>
            <person name="Rohde M."/>
            <person name="Galperin M.Y."/>
            <person name="Jogler C."/>
        </authorList>
    </citation>
    <scope>NUCLEOTIDE SEQUENCE [LARGE SCALE GENOMIC DNA]</scope>
    <source>
        <strain evidence="2 3">Pla163</strain>
    </source>
</reference>
<organism evidence="2 3">
    <name type="scientific">Rohdeia mirabilis</name>
    <dbReference type="NCBI Taxonomy" id="2528008"/>
    <lineage>
        <taxon>Bacteria</taxon>
        <taxon>Pseudomonadati</taxon>
        <taxon>Planctomycetota</taxon>
        <taxon>Planctomycetia</taxon>
        <taxon>Planctomycetia incertae sedis</taxon>
        <taxon>Rohdeia</taxon>
    </lineage>
</organism>
<accession>A0A518D286</accession>
<evidence type="ECO:0000256" key="1">
    <source>
        <dbReference type="SAM" id="Phobius"/>
    </source>
</evidence>
<keyword evidence="1" id="KW-0812">Transmembrane</keyword>
<evidence type="ECO:0000313" key="2">
    <source>
        <dbReference type="EMBL" id="QDU85584.1"/>
    </source>
</evidence>
<dbReference type="EMBL" id="CP036290">
    <property type="protein sequence ID" value="QDU85584.1"/>
    <property type="molecule type" value="Genomic_DNA"/>
</dbReference>
<protein>
    <recommendedName>
        <fullName evidence="4">FecR protein</fullName>
    </recommendedName>
</protein>
<evidence type="ECO:0000313" key="3">
    <source>
        <dbReference type="Proteomes" id="UP000319342"/>
    </source>
</evidence>
<evidence type="ECO:0008006" key="4">
    <source>
        <dbReference type="Google" id="ProtNLM"/>
    </source>
</evidence>
<sequence length="316" mass="34740">MTTHHDSPLFEPAQPDPAFRARLRAQFVSGEIGAAAADVRDRASLAPYLAAEEPSPAFAAELRERFVRGDLEEREPVHELRPAARVFPLHRRTVLVTTLAAAAALLLFLAFGFERSDGWRIFNHRATALLVDDAEFSGDVLRPGTRPCLLCTDAGNLRLGYGDDLRLELAAHTRVRMPEPRREGERIVLPVRVEAGELVIISRLASGSSSVTIETENAYVTLHGTSVSVLPLPNGHVCVCVQAGEVEVESKRGERSKLTATAGQRVMAQADGTLLLSEEYDNEKRLRNLSAACSDIAEGRFESPEYDRSWNALEDF</sequence>
<dbReference type="Proteomes" id="UP000319342">
    <property type="component" value="Chromosome"/>
</dbReference>
<gene>
    <name evidence="2" type="ORF">Pla163_27160</name>
</gene>
<keyword evidence="1" id="KW-0472">Membrane</keyword>
<feature type="transmembrane region" description="Helical" evidence="1">
    <location>
        <begin position="94"/>
        <end position="113"/>
    </location>
</feature>
<proteinExistence type="predicted"/>
<dbReference type="Gene3D" id="2.60.120.1440">
    <property type="match status" value="1"/>
</dbReference>
<dbReference type="AlphaFoldDB" id="A0A518D286"/>